<keyword evidence="2" id="KW-1185">Reference proteome</keyword>
<dbReference type="Proteomes" id="UP000265520">
    <property type="component" value="Unassembled WGS sequence"/>
</dbReference>
<sequence length="77" mass="9308">KKQQQEAVLRWIRNEPRIMVPKKRAGSGEESWKNDYEYCQEEIRYIIEDEPEQPYPLEWRKCVKLATRNKRCLGGNP</sequence>
<proteinExistence type="predicted"/>
<evidence type="ECO:0000313" key="2">
    <source>
        <dbReference type="Proteomes" id="UP000265520"/>
    </source>
</evidence>
<comment type="caution">
    <text evidence="1">The sequence shown here is derived from an EMBL/GenBank/DDBJ whole genome shotgun (WGS) entry which is preliminary data.</text>
</comment>
<name>A0A392UDT7_9FABA</name>
<accession>A0A392UDT7</accession>
<feature type="non-terminal residue" evidence="1">
    <location>
        <position position="1"/>
    </location>
</feature>
<organism evidence="1 2">
    <name type="scientific">Trifolium medium</name>
    <dbReference type="NCBI Taxonomy" id="97028"/>
    <lineage>
        <taxon>Eukaryota</taxon>
        <taxon>Viridiplantae</taxon>
        <taxon>Streptophyta</taxon>
        <taxon>Embryophyta</taxon>
        <taxon>Tracheophyta</taxon>
        <taxon>Spermatophyta</taxon>
        <taxon>Magnoliopsida</taxon>
        <taxon>eudicotyledons</taxon>
        <taxon>Gunneridae</taxon>
        <taxon>Pentapetalae</taxon>
        <taxon>rosids</taxon>
        <taxon>fabids</taxon>
        <taxon>Fabales</taxon>
        <taxon>Fabaceae</taxon>
        <taxon>Papilionoideae</taxon>
        <taxon>50 kb inversion clade</taxon>
        <taxon>NPAAA clade</taxon>
        <taxon>Hologalegina</taxon>
        <taxon>IRL clade</taxon>
        <taxon>Trifolieae</taxon>
        <taxon>Trifolium</taxon>
    </lineage>
</organism>
<reference evidence="1 2" key="1">
    <citation type="journal article" date="2018" name="Front. Plant Sci.">
        <title>Red Clover (Trifolium pratense) and Zigzag Clover (T. medium) - A Picture of Genomic Similarities and Differences.</title>
        <authorList>
            <person name="Dluhosova J."/>
            <person name="Istvanek J."/>
            <person name="Nedelnik J."/>
            <person name="Repkova J."/>
        </authorList>
    </citation>
    <scope>NUCLEOTIDE SEQUENCE [LARGE SCALE GENOMIC DNA]</scope>
    <source>
        <strain evidence="2">cv. 10/8</strain>
        <tissue evidence="1">Leaf</tissue>
    </source>
</reference>
<feature type="non-terminal residue" evidence="1">
    <location>
        <position position="77"/>
    </location>
</feature>
<dbReference type="AlphaFoldDB" id="A0A392UDT7"/>
<evidence type="ECO:0000313" key="1">
    <source>
        <dbReference type="EMBL" id="MCI71699.1"/>
    </source>
</evidence>
<dbReference type="EMBL" id="LXQA010802025">
    <property type="protein sequence ID" value="MCI71699.1"/>
    <property type="molecule type" value="Genomic_DNA"/>
</dbReference>
<protein>
    <submittedName>
        <fullName evidence="1">Uncharacterized protein</fullName>
    </submittedName>
</protein>